<name>A0AAV2SHU1_MEGNR</name>
<proteinExistence type="predicted"/>
<dbReference type="AlphaFoldDB" id="A0AAV2SHU1"/>
<feature type="region of interest" description="Disordered" evidence="1">
    <location>
        <begin position="214"/>
        <end position="234"/>
    </location>
</feature>
<organism evidence="2 3">
    <name type="scientific">Meganyctiphanes norvegica</name>
    <name type="common">Northern krill</name>
    <name type="synonym">Thysanopoda norvegica</name>
    <dbReference type="NCBI Taxonomy" id="48144"/>
    <lineage>
        <taxon>Eukaryota</taxon>
        <taxon>Metazoa</taxon>
        <taxon>Ecdysozoa</taxon>
        <taxon>Arthropoda</taxon>
        <taxon>Crustacea</taxon>
        <taxon>Multicrustacea</taxon>
        <taxon>Malacostraca</taxon>
        <taxon>Eumalacostraca</taxon>
        <taxon>Eucarida</taxon>
        <taxon>Euphausiacea</taxon>
        <taxon>Euphausiidae</taxon>
        <taxon>Meganyctiphanes</taxon>
    </lineage>
</organism>
<dbReference type="EMBL" id="CAXKWB010067503">
    <property type="protein sequence ID" value="CAL4191066.1"/>
    <property type="molecule type" value="Genomic_DNA"/>
</dbReference>
<feature type="region of interest" description="Disordered" evidence="1">
    <location>
        <begin position="174"/>
        <end position="200"/>
    </location>
</feature>
<feature type="non-terminal residue" evidence="2">
    <location>
        <position position="1"/>
    </location>
</feature>
<reference evidence="2 3" key="1">
    <citation type="submission" date="2024-05" db="EMBL/GenBank/DDBJ databases">
        <authorList>
            <person name="Wallberg A."/>
        </authorList>
    </citation>
    <scope>NUCLEOTIDE SEQUENCE [LARGE SCALE GENOMIC DNA]</scope>
</reference>
<evidence type="ECO:0000313" key="2">
    <source>
        <dbReference type="EMBL" id="CAL4191066.1"/>
    </source>
</evidence>
<feature type="compositionally biased region" description="Polar residues" evidence="1">
    <location>
        <begin position="185"/>
        <end position="198"/>
    </location>
</feature>
<comment type="caution">
    <text evidence="2">The sequence shown here is derived from an EMBL/GenBank/DDBJ whole genome shotgun (WGS) entry which is preliminary data.</text>
</comment>
<evidence type="ECO:0000256" key="1">
    <source>
        <dbReference type="SAM" id="MobiDB-lite"/>
    </source>
</evidence>
<protein>
    <submittedName>
        <fullName evidence="2">Uncharacterized protein</fullName>
    </submittedName>
</protein>
<accession>A0AAV2SHU1</accession>
<feature type="region of interest" description="Disordered" evidence="1">
    <location>
        <begin position="94"/>
        <end position="119"/>
    </location>
</feature>
<dbReference type="Proteomes" id="UP001497623">
    <property type="component" value="Unassembled WGS sequence"/>
</dbReference>
<keyword evidence="3" id="KW-1185">Reference proteome</keyword>
<evidence type="ECO:0000313" key="3">
    <source>
        <dbReference type="Proteomes" id="UP001497623"/>
    </source>
</evidence>
<feature type="compositionally biased region" description="Polar residues" evidence="1">
    <location>
        <begin position="95"/>
        <end position="119"/>
    </location>
</feature>
<feature type="non-terminal residue" evidence="2">
    <location>
        <position position="389"/>
    </location>
</feature>
<sequence length="389" mass="41105">VKYRWIYTFLQIVLHTTRYTQGSTDSPEPESITATKVLMANEEEVLPTQAVHKDLNVMFNGNIAGIRTLQNDTHQEYPTTREGHGIDTRIEVNTIPPSDVSQNNTNAGNNTLDTNTKSNTTDGILHDTGVDNTHGPGTVAGDSTKDDMVTVFVPELYDLSPTTILTPHKTIAPTGEPHHAVSDSGVATTKPSISSSATKPGVGQIDIIESEIPESLPTTTQRPHDTIPPTKQPPHETTKLILISAINNTALPHNSSISGGTNMSASELPEIPSATTLTPQESLAPIIKPLNDTTKLVDNSTKPTLSPNAPKPGVANSSTPDVSLVCGLNTTKENGSCACSSGWVPDPLVASDTLSCPCKDLCATAAGDYCPQDAVCVMESCSRMSCGCG</sequence>
<gene>
    <name evidence="2" type="ORF">MNOR_LOCUS36555</name>
</gene>